<gene>
    <name evidence="11" type="ORF">VSR73_30060</name>
</gene>
<evidence type="ECO:0000313" key="11">
    <source>
        <dbReference type="EMBL" id="MEM5425291.1"/>
    </source>
</evidence>
<keyword evidence="8 9" id="KW-0449">Lipoprotein</keyword>
<dbReference type="Proteomes" id="UP001489897">
    <property type="component" value="Unassembled WGS sequence"/>
</dbReference>
<comment type="caution">
    <text evidence="11">The sequence shown here is derived from an EMBL/GenBank/DDBJ whole genome shotgun (WGS) entry which is preliminary data.</text>
</comment>
<comment type="similarity">
    <text evidence="2 9">Belongs to the outer membrane factor (OMF) (TC 1.B.17) family.</text>
</comment>
<evidence type="ECO:0000313" key="12">
    <source>
        <dbReference type="Proteomes" id="UP001489897"/>
    </source>
</evidence>
<dbReference type="InterPro" id="IPR003423">
    <property type="entry name" value="OMP_efflux"/>
</dbReference>
<keyword evidence="7 9" id="KW-0564">Palmitate</keyword>
<dbReference type="Gene3D" id="2.20.200.10">
    <property type="entry name" value="Outer membrane efflux proteins (OEP)"/>
    <property type="match status" value="1"/>
</dbReference>
<dbReference type="PANTHER" id="PTHR30203:SF20">
    <property type="entry name" value="MULTIDRUG RESISTANCE OUTER MEMBRANE PROTEIN MDTP-RELATED"/>
    <property type="match status" value="1"/>
</dbReference>
<dbReference type="EMBL" id="JAYMRV010000011">
    <property type="protein sequence ID" value="MEM5425291.1"/>
    <property type="molecule type" value="Genomic_DNA"/>
</dbReference>
<evidence type="ECO:0000256" key="6">
    <source>
        <dbReference type="ARBA" id="ARBA00023136"/>
    </source>
</evidence>
<dbReference type="RefSeq" id="WP_342949315.1">
    <property type="nucleotide sequence ID" value="NZ_JAYMRV010000011.1"/>
</dbReference>
<proteinExistence type="inferred from homology"/>
<dbReference type="Gene3D" id="1.20.1600.10">
    <property type="entry name" value="Outer membrane efflux proteins (OEP)"/>
    <property type="match status" value="1"/>
</dbReference>
<evidence type="ECO:0000256" key="4">
    <source>
        <dbReference type="ARBA" id="ARBA00022692"/>
    </source>
</evidence>
<evidence type="ECO:0000256" key="5">
    <source>
        <dbReference type="ARBA" id="ARBA00022729"/>
    </source>
</evidence>
<keyword evidence="3 9" id="KW-1134">Transmembrane beta strand</keyword>
<evidence type="ECO:0000256" key="1">
    <source>
        <dbReference type="ARBA" id="ARBA00004370"/>
    </source>
</evidence>
<keyword evidence="6 9" id="KW-0472">Membrane</keyword>
<keyword evidence="5" id="KW-0732">Signal</keyword>
<keyword evidence="10" id="KW-1133">Transmembrane helix</keyword>
<evidence type="ECO:0000256" key="9">
    <source>
        <dbReference type="RuleBase" id="RU362097"/>
    </source>
</evidence>
<dbReference type="PANTHER" id="PTHR30203">
    <property type="entry name" value="OUTER MEMBRANE CATION EFFLUX PROTEIN"/>
    <property type="match status" value="1"/>
</dbReference>
<evidence type="ECO:0000256" key="2">
    <source>
        <dbReference type="ARBA" id="ARBA00007613"/>
    </source>
</evidence>
<accession>A0ABU9RYY7</accession>
<name>A0ABU9RYY7_9BURK</name>
<evidence type="ECO:0000256" key="8">
    <source>
        <dbReference type="ARBA" id="ARBA00023288"/>
    </source>
</evidence>
<evidence type="ECO:0000256" key="3">
    <source>
        <dbReference type="ARBA" id="ARBA00022452"/>
    </source>
</evidence>
<organism evidence="11 12">
    <name type="scientific">Paraburkholderia ferrariae</name>
    <dbReference type="NCBI Taxonomy" id="386056"/>
    <lineage>
        <taxon>Bacteria</taxon>
        <taxon>Pseudomonadati</taxon>
        <taxon>Pseudomonadota</taxon>
        <taxon>Betaproteobacteria</taxon>
        <taxon>Burkholderiales</taxon>
        <taxon>Burkholderiaceae</taxon>
        <taxon>Paraburkholderia</taxon>
    </lineage>
</organism>
<keyword evidence="12" id="KW-1185">Reference proteome</keyword>
<dbReference type="NCBIfam" id="TIGR01845">
    <property type="entry name" value="outer_NodT"/>
    <property type="match status" value="1"/>
</dbReference>
<dbReference type="InterPro" id="IPR010131">
    <property type="entry name" value="MdtP/NodT-like"/>
</dbReference>
<sequence length="503" mass="54049">MTGHYGFQLRASTWAVSIAAAVAALGLAGCVNYAGIKSDKQIAPPAIYETKESLPAEGGRWPAMDWAGQFGDPQLSTLIDEALAGNPTIDQARARIEKASSYIGTANSALYPNVTGSYSWTRERYSANGLVPPPFAGTWQSENNVLASASWDLDLWGKNRERLRQAISQEKVADAEAEEVRISLAASVASAYNHLAQLYALRDIEVREVKNREDITRITHGRVGAGLDTNVEQQTAKGETATSRSNVSDLDGQITTVRYQLGALLGKGPDRGLTITQPSLGDVAEIALPDNLPADLISRRPDIMAAYWQVDAAIHDVKEAKAEFYPDVNLSASIGLDALGWGRFLTAGSRQLTAGPAIHLPIFDAGALRAQLKGRYADFDYDVSTYNQTLINALSDVATQVSQIRSDDRELVDAQQALDAQTTAYQLALVRYKAGLNQQLQVLNADDNRLAAETAVVNLETGRRDKQIGLIKALGGGFNAARTGLAASTETPIPARSNDAATH</sequence>
<dbReference type="SUPFAM" id="SSF56954">
    <property type="entry name" value="Outer membrane efflux proteins (OEP)"/>
    <property type="match status" value="1"/>
</dbReference>
<reference evidence="11 12" key="1">
    <citation type="submission" date="2024-01" db="EMBL/GenBank/DDBJ databases">
        <title>The diversity of rhizobia nodulating Mimosa spp. in eleven states of Brazil covering several biomes is determined by host plant, location, and edaphic factors.</title>
        <authorList>
            <person name="Rouws L."/>
            <person name="Barauna A."/>
            <person name="Beukes C."/>
            <person name="De Faria S.M."/>
            <person name="Gross E."/>
            <person name="Dos Reis Junior F.B."/>
            <person name="Simon M."/>
            <person name="Maluk M."/>
            <person name="Odee D.W."/>
            <person name="Kenicer G."/>
            <person name="Young J.P.W."/>
            <person name="Reis V.M."/>
            <person name="Zilli J."/>
            <person name="James E.K."/>
        </authorList>
    </citation>
    <scope>NUCLEOTIDE SEQUENCE [LARGE SCALE GENOMIC DNA]</scope>
    <source>
        <strain evidence="11 12">JPY167</strain>
    </source>
</reference>
<evidence type="ECO:0000256" key="10">
    <source>
        <dbReference type="SAM" id="Phobius"/>
    </source>
</evidence>
<keyword evidence="4 9" id="KW-0812">Transmembrane</keyword>
<feature type="transmembrane region" description="Helical" evidence="10">
    <location>
        <begin position="12"/>
        <end position="35"/>
    </location>
</feature>
<protein>
    <submittedName>
        <fullName evidence="11">Efflux transporter outer membrane subunit</fullName>
    </submittedName>
</protein>
<comment type="subcellular location">
    <subcellularLocation>
        <location evidence="9">Cell membrane</location>
        <topology evidence="9">Lipid-anchor</topology>
    </subcellularLocation>
    <subcellularLocation>
        <location evidence="1">Membrane</location>
    </subcellularLocation>
</comment>
<dbReference type="Pfam" id="PF02321">
    <property type="entry name" value="OEP"/>
    <property type="match status" value="2"/>
</dbReference>
<evidence type="ECO:0000256" key="7">
    <source>
        <dbReference type="ARBA" id="ARBA00023139"/>
    </source>
</evidence>